<comment type="catalytic activity">
    <reaction evidence="1">
        <text>Cleavage of Arg-|-Ser bond in complement component C3 alpha-chain to yield C3a and C3b, and Arg-|-Xaa bond in complement component C5 alpha-chain to yield C5a and C5b.</text>
        <dbReference type="EC" id="3.4.21.47"/>
    </reaction>
</comment>
<dbReference type="Pfam" id="PF00084">
    <property type="entry name" value="Sushi"/>
    <property type="match status" value="2"/>
</dbReference>
<dbReference type="InterPro" id="IPR018114">
    <property type="entry name" value="TRYPSIN_HIS"/>
</dbReference>
<dbReference type="InterPro" id="IPR000436">
    <property type="entry name" value="Sushi_SCR_CCP_dom"/>
</dbReference>
<dbReference type="SMART" id="SM00020">
    <property type="entry name" value="Tryp_SPc"/>
    <property type="match status" value="1"/>
</dbReference>
<dbReference type="PROSITE" id="PS50240">
    <property type="entry name" value="TRYPSIN_DOM"/>
    <property type="match status" value="1"/>
</dbReference>
<evidence type="ECO:0000256" key="19">
    <source>
        <dbReference type="ARBA" id="ARBA00023162"/>
    </source>
</evidence>
<keyword evidence="14" id="KW-0677">Repeat</keyword>
<proteinExistence type="inferred from homology"/>
<reference evidence="34" key="1">
    <citation type="submission" date="2025-08" db="UniProtKB">
        <authorList>
            <consortium name="Ensembl"/>
        </authorList>
    </citation>
    <scope>IDENTIFICATION</scope>
</reference>
<sequence length="792" mass="89751">NSRLLLSLISFQPLFLVLLSGETGYHWNPFNVLLCFFPSDDVDGSCDVLKSHEIAGGQTVVLLNNTVLQYICPEGQYPYPTEYRTCEPGGYWSTMKNINNINVSRARCKVINCPRVAEFENGYFEPPQQHYNINDSITFSCYGGYNMKGSKVRTCLPNGKWSGETTICDDGTGHCTNPGIPIGSRKEGKQYRTEYRVQYSCENGLVLFGSKERVCQEFGGWSGSEPECRQPYTFDTPEEVANNFISSLTETAEAAESNRNTSATQKRKIVIKKGGTMNIYFLLDASKSIKAVDFNSTQNVTIKLIEKISSYDVSPNYAVITFATNSKEVFNTFHAQSTDAAWVIEQLKNIKISEHKIKPGTNIKKAFTTVYEMMISQEADERRRGLNPPPVSNSTRHVIILLSDGEEKEHIQKTFSSSYFLIFNRYFPPNLCLFSCLLADIYVFAVGEVNEKTMNDLASKKPGEKHFFKIKDIQDLQKTFDQMIDESEVLSMCGLAKEHKADDQKRNPWNTKITIRRSGGTGFDNCKGTLISEYFILTAAHCFTIDDTADQIRVTIAQRDYTVENIILHPEYKIGKLKNRGIPEFYDYDVALIKLEKKVEFSYNARPICLPCTQGTTRALRKSLETTTCQDHENELLPVGNIHSFFVSDCKFRGQQTTGLVRRHVQIKNSEKKMACEQDARNAKFYKNVTNIKDVVTDNFLCTGGQDPVLDPNTCKGDSGGPLIIQKKLRYIQVGVISWGVIDVCGHVTTLCDEPEKLQRHKPSYARDYHLNLFKIIPWLKKELANEDLEFI</sequence>
<evidence type="ECO:0000256" key="17">
    <source>
        <dbReference type="ARBA" id="ARBA00022859"/>
    </source>
</evidence>
<keyword evidence="19" id="KW-0179">Complement alternate pathway</keyword>
<evidence type="ECO:0000256" key="28">
    <source>
        <dbReference type="PROSITE-ProRule" id="PRU00302"/>
    </source>
</evidence>
<evidence type="ECO:0000256" key="9">
    <source>
        <dbReference type="ARBA" id="ARBA00022525"/>
    </source>
</evidence>
<dbReference type="EC" id="3.4.21.47" evidence="7"/>
<feature type="active site" description="Charge relay system" evidence="27">
    <location>
        <position position="589"/>
    </location>
</feature>
<comment type="cofactor">
    <cofactor evidence="3">
        <name>Mg(2+)</name>
        <dbReference type="ChEBI" id="CHEBI:18420"/>
    </cofactor>
</comment>
<dbReference type="PROSITE" id="PS50234">
    <property type="entry name" value="VWFA"/>
    <property type="match status" value="1"/>
</dbReference>
<evidence type="ECO:0000256" key="18">
    <source>
        <dbReference type="ARBA" id="ARBA00023157"/>
    </source>
</evidence>
<evidence type="ECO:0000259" key="31">
    <source>
        <dbReference type="PROSITE" id="PS50234"/>
    </source>
</evidence>
<evidence type="ECO:0000259" key="33">
    <source>
        <dbReference type="PROSITE" id="PS50923"/>
    </source>
</evidence>
<dbReference type="CDD" id="cd00190">
    <property type="entry name" value="Tryp_SPc"/>
    <property type="match status" value="1"/>
</dbReference>
<feature type="domain" description="Sushi" evidence="33">
    <location>
        <begin position="111"/>
        <end position="170"/>
    </location>
</feature>
<accession>A0A670ZR86</accession>
<comment type="function">
    <text evidence="24">Precursor of the catalytic component of the C3 and C5 convertase complexes of the alternative pathway of the complement system, a cascade of proteins that leads to phagocytosis and breakdown of pathogens and signaling that strengthens the adaptive immune system. The alternative complement pathway acts as an amplification loop that enhances other complement pathways (classical, lectin and GZMK) by promoting formation of additional C3 and C5 convertases. CFB is cleaved and activated by CFD to generate Ba and Bb chains; Bb chain constituting the catalytic component of the C3 and C5 convertases.</text>
</comment>
<evidence type="ECO:0000256" key="23">
    <source>
        <dbReference type="ARBA" id="ARBA00093402"/>
    </source>
</evidence>
<dbReference type="SMART" id="SM00032">
    <property type="entry name" value="CCP"/>
    <property type="match status" value="3"/>
</dbReference>
<evidence type="ECO:0000256" key="4">
    <source>
        <dbReference type="ARBA" id="ARBA00004241"/>
    </source>
</evidence>
<evidence type="ECO:0000256" key="8">
    <source>
        <dbReference type="ARBA" id="ARBA00018671"/>
    </source>
</evidence>
<dbReference type="SUPFAM" id="SSF50494">
    <property type="entry name" value="Trypsin-like serine proteases"/>
    <property type="match status" value="1"/>
</dbReference>
<dbReference type="Pfam" id="PF00089">
    <property type="entry name" value="Trypsin"/>
    <property type="match status" value="1"/>
</dbReference>
<keyword evidence="13 30" id="KW-0732">Signal</keyword>
<evidence type="ECO:0000256" key="26">
    <source>
        <dbReference type="ARBA" id="ARBA00093582"/>
    </source>
</evidence>
<evidence type="ECO:0000256" key="6">
    <source>
        <dbReference type="ARBA" id="ARBA00009228"/>
    </source>
</evidence>
<comment type="cofactor">
    <cofactor evidence="2">
        <name>Mn(2+)</name>
        <dbReference type="ChEBI" id="CHEBI:29035"/>
    </cofactor>
</comment>
<protein>
    <recommendedName>
        <fullName evidence="8">Complement factor B</fullName>
        <ecNumber evidence="7">3.4.21.47</ecNumber>
    </recommendedName>
    <alternativeName>
        <fullName evidence="21">C3/C5 convertase</fullName>
    </alternativeName>
</protein>
<evidence type="ECO:0000256" key="30">
    <source>
        <dbReference type="SAM" id="SignalP"/>
    </source>
</evidence>
<dbReference type="InterPro" id="IPR009003">
    <property type="entry name" value="Peptidase_S1_PA"/>
</dbReference>
<dbReference type="Ensembl" id="ENSPTXT00000026199.1">
    <property type="protein sequence ID" value="ENSPTXP00000025416.1"/>
    <property type="gene ID" value="ENSPTXG00000017693.1"/>
</dbReference>
<keyword evidence="17" id="KW-0391">Immunity</keyword>
<evidence type="ECO:0000313" key="35">
    <source>
        <dbReference type="Proteomes" id="UP000472273"/>
    </source>
</evidence>
<dbReference type="GO" id="GO:0006957">
    <property type="term" value="P:complement activation, alternative pathway"/>
    <property type="evidence" value="ECO:0007669"/>
    <property type="project" value="UniProtKB-KW"/>
</dbReference>
<keyword evidence="20" id="KW-0325">Glycoprotein</keyword>
<keyword evidence="18 28" id="KW-1015">Disulfide bond</keyword>
<comment type="function">
    <text evidence="22">Involved in proliferation and differentiation of preactivated B-lymphocytes, rapid spreading of peripheral blood monocytes, stimulation of lymphocyte blastogenesis and lysis of erythrocytes.</text>
</comment>
<evidence type="ECO:0000256" key="27">
    <source>
        <dbReference type="PIRSR" id="PIRSR001154-1"/>
    </source>
</evidence>
<evidence type="ECO:0000256" key="25">
    <source>
        <dbReference type="ARBA" id="ARBA00093516"/>
    </source>
</evidence>
<dbReference type="InterPro" id="IPR001254">
    <property type="entry name" value="Trypsin_dom"/>
</dbReference>
<evidence type="ECO:0000256" key="1">
    <source>
        <dbReference type="ARBA" id="ARBA00000061"/>
    </source>
</evidence>
<evidence type="ECO:0000256" key="20">
    <source>
        <dbReference type="ARBA" id="ARBA00023180"/>
    </source>
</evidence>
<evidence type="ECO:0000256" key="14">
    <source>
        <dbReference type="ARBA" id="ARBA00022737"/>
    </source>
</evidence>
<evidence type="ECO:0000256" key="16">
    <source>
        <dbReference type="ARBA" id="ARBA00022825"/>
    </source>
</evidence>
<feature type="domain" description="Sushi" evidence="33">
    <location>
        <begin position="173"/>
        <end position="230"/>
    </location>
</feature>
<organism evidence="34 35">
    <name type="scientific">Pseudonaja textilis</name>
    <name type="common">Eastern brown snake</name>
    <dbReference type="NCBI Taxonomy" id="8673"/>
    <lineage>
        <taxon>Eukaryota</taxon>
        <taxon>Metazoa</taxon>
        <taxon>Chordata</taxon>
        <taxon>Craniata</taxon>
        <taxon>Vertebrata</taxon>
        <taxon>Euteleostomi</taxon>
        <taxon>Lepidosauria</taxon>
        <taxon>Squamata</taxon>
        <taxon>Bifurcata</taxon>
        <taxon>Unidentata</taxon>
        <taxon>Episquamata</taxon>
        <taxon>Toxicofera</taxon>
        <taxon>Serpentes</taxon>
        <taxon>Colubroidea</taxon>
        <taxon>Elapidae</taxon>
        <taxon>Hydrophiinae</taxon>
        <taxon>Pseudonaja</taxon>
    </lineage>
</organism>
<dbReference type="SUPFAM" id="SSF57535">
    <property type="entry name" value="Complement control module/SCR domain"/>
    <property type="match status" value="3"/>
</dbReference>
<dbReference type="InterPro" id="IPR001314">
    <property type="entry name" value="Peptidase_S1A"/>
</dbReference>
<comment type="similarity">
    <text evidence="6">Belongs to the peptidase S1 family. Snake venom subfamily.</text>
</comment>
<keyword evidence="11 28" id="KW-0768">Sushi</keyword>
<comment type="caution">
    <text evidence="28">Lacks conserved residue(s) required for the propagation of feature annotation.</text>
</comment>
<feature type="disulfide bond" evidence="28">
    <location>
        <begin position="201"/>
        <end position="228"/>
    </location>
</feature>
<evidence type="ECO:0000256" key="12">
    <source>
        <dbReference type="ARBA" id="ARBA00022670"/>
    </source>
</evidence>
<dbReference type="Proteomes" id="UP000472273">
    <property type="component" value="Unplaced"/>
</dbReference>
<dbReference type="SMART" id="SM00327">
    <property type="entry name" value="VWA"/>
    <property type="match status" value="1"/>
</dbReference>
<name>A0A670ZR86_PSETE</name>
<dbReference type="InterPro" id="IPR033116">
    <property type="entry name" value="TRYPSIN_SER"/>
</dbReference>
<dbReference type="AlphaFoldDB" id="A0A670ZR86"/>
<evidence type="ECO:0000256" key="3">
    <source>
        <dbReference type="ARBA" id="ARBA00001946"/>
    </source>
</evidence>
<keyword evidence="35" id="KW-1185">Reference proteome</keyword>
<keyword evidence="16 29" id="KW-0720">Serine protease</keyword>
<evidence type="ECO:0000256" key="15">
    <source>
        <dbReference type="ARBA" id="ARBA00022801"/>
    </source>
</evidence>
<dbReference type="GO" id="GO:0004252">
    <property type="term" value="F:serine-type endopeptidase activity"/>
    <property type="evidence" value="ECO:0007669"/>
    <property type="project" value="UniProtKB-EC"/>
</dbReference>
<feature type="active site" description="Charge relay system" evidence="27">
    <location>
        <position position="541"/>
    </location>
</feature>
<keyword evidence="9" id="KW-0964">Secreted</keyword>
<dbReference type="Gene3D" id="2.40.10.10">
    <property type="entry name" value="Trypsin-like serine proteases"/>
    <property type="match status" value="2"/>
</dbReference>
<evidence type="ECO:0000256" key="29">
    <source>
        <dbReference type="RuleBase" id="RU363034"/>
    </source>
</evidence>
<evidence type="ECO:0000313" key="34">
    <source>
        <dbReference type="Ensembl" id="ENSPTXP00000025416.1"/>
    </source>
</evidence>
<dbReference type="InterPro" id="IPR011360">
    <property type="entry name" value="Compl_C2_B"/>
</dbReference>
<dbReference type="GO" id="GO:0009986">
    <property type="term" value="C:cell surface"/>
    <property type="evidence" value="ECO:0007669"/>
    <property type="project" value="UniProtKB-SubCell"/>
</dbReference>
<comment type="subcellular location">
    <subcellularLocation>
        <location evidence="4">Cell surface</location>
    </subcellularLocation>
    <subcellularLocation>
        <location evidence="5">Secreted</location>
    </subcellularLocation>
</comment>
<evidence type="ECO:0000256" key="22">
    <source>
        <dbReference type="ARBA" id="ARBA00093327"/>
    </source>
</evidence>
<evidence type="ECO:0000259" key="32">
    <source>
        <dbReference type="PROSITE" id="PS50240"/>
    </source>
</evidence>
<evidence type="ECO:0000256" key="10">
    <source>
        <dbReference type="ARBA" id="ARBA00022588"/>
    </source>
</evidence>
<evidence type="ECO:0000256" key="5">
    <source>
        <dbReference type="ARBA" id="ARBA00004613"/>
    </source>
</evidence>
<dbReference type="Pfam" id="PF00092">
    <property type="entry name" value="VWA"/>
    <property type="match status" value="1"/>
</dbReference>
<dbReference type="InterPro" id="IPR036465">
    <property type="entry name" value="vWFA_dom_sf"/>
</dbReference>
<dbReference type="GO" id="GO:0009617">
    <property type="term" value="P:response to bacterium"/>
    <property type="evidence" value="ECO:0007669"/>
    <property type="project" value="TreeGrafter"/>
</dbReference>
<dbReference type="GO" id="GO:0035821">
    <property type="term" value="P:modulation of process of another organism"/>
    <property type="evidence" value="ECO:0007669"/>
    <property type="project" value="UniProtKB-ARBA"/>
</dbReference>
<evidence type="ECO:0000256" key="11">
    <source>
        <dbReference type="ARBA" id="ARBA00022659"/>
    </source>
</evidence>
<dbReference type="CDD" id="cd00033">
    <property type="entry name" value="CCP"/>
    <property type="match status" value="2"/>
</dbReference>
<evidence type="ECO:0000256" key="7">
    <source>
        <dbReference type="ARBA" id="ARBA00011934"/>
    </source>
</evidence>
<feature type="domain" description="Peptidase S1" evidence="32">
    <location>
        <begin position="492"/>
        <end position="785"/>
    </location>
</feature>
<dbReference type="PROSITE" id="PS00134">
    <property type="entry name" value="TRYPSIN_HIS"/>
    <property type="match status" value="1"/>
</dbReference>
<comment type="function">
    <text evidence="23">Serine protease component of the complement C3 and C5 convertase complexes of the alternative complement pathway. Following cleavage and activation by factor D (CFD), forms the C3 convertase together with complement C3b. As part of the C3 convertase, cleaves and activates C3 into C3a anaphylatoxin and C3b opsonin, the next components of the complement pathways. When an additional complement C3b molecule binds to the C3 convertase, forms the C5 convertase, which cleaves and activates C5 into C5a anaphylatoxin and C5b component of the membrane attack complex.</text>
</comment>
<dbReference type="GeneTree" id="ENSGT00940000158605"/>
<feature type="disulfide bond" evidence="28">
    <location>
        <begin position="141"/>
        <end position="168"/>
    </location>
</feature>
<keyword evidence="12 29" id="KW-0645">Protease</keyword>
<keyword evidence="10" id="KW-0399">Innate immunity</keyword>
<reference evidence="34" key="2">
    <citation type="submission" date="2025-09" db="UniProtKB">
        <authorList>
            <consortium name="Ensembl"/>
        </authorList>
    </citation>
    <scope>IDENTIFICATION</scope>
</reference>
<dbReference type="PANTHER" id="PTHR46393:SF1">
    <property type="entry name" value="COMPLEMENT FACTOR B"/>
    <property type="match status" value="1"/>
</dbReference>
<dbReference type="InterPro" id="IPR002035">
    <property type="entry name" value="VWF_A"/>
</dbReference>
<feature type="domain" description="VWFA" evidence="31">
    <location>
        <begin position="278"/>
        <end position="483"/>
    </location>
</feature>
<dbReference type="PANTHER" id="PTHR46393">
    <property type="entry name" value="SUSHI DOMAIN-CONTAINING PROTEIN"/>
    <property type="match status" value="1"/>
</dbReference>
<evidence type="ECO:0000256" key="21">
    <source>
        <dbReference type="ARBA" id="ARBA00029636"/>
    </source>
</evidence>
<feature type="active site" description="Charge relay system" evidence="27">
    <location>
        <position position="719"/>
    </location>
</feature>
<dbReference type="GO" id="GO:0006508">
    <property type="term" value="P:proteolysis"/>
    <property type="evidence" value="ECO:0007669"/>
    <property type="project" value="UniProtKB-KW"/>
</dbReference>
<comment type="subunit">
    <text evidence="25">Monomer. Interacts with complement C3b; this interaction is dependent on the presence of Mg(2+).</text>
</comment>
<feature type="chain" id="PRO_5025489417" description="Complement factor B" evidence="30">
    <location>
        <begin position="22"/>
        <end position="792"/>
    </location>
</feature>
<dbReference type="Gene3D" id="2.10.70.10">
    <property type="entry name" value="Complement Module, domain 1"/>
    <property type="match status" value="3"/>
</dbReference>
<evidence type="ECO:0000256" key="2">
    <source>
        <dbReference type="ARBA" id="ARBA00001936"/>
    </source>
</evidence>
<dbReference type="SUPFAM" id="SSF53300">
    <property type="entry name" value="vWA-like"/>
    <property type="match status" value="1"/>
</dbReference>
<feature type="signal peptide" evidence="30">
    <location>
        <begin position="1"/>
        <end position="21"/>
    </location>
</feature>
<dbReference type="InterPro" id="IPR035976">
    <property type="entry name" value="Sushi/SCR/CCP_sf"/>
</dbReference>
<comment type="subunit">
    <text evidence="26">Catalytic component of the C3 convertase of the alternative complement pathway, also named C3bBb, composed of complement factor B Bb and complement C3b. Catalytic component of the C5 convertase of the alternative complement pathway, also named C3bBb3b, composed of complement factor B Bb and additional molecules of complement C3b. Interacts to CFP; this interaction contributes to the stabilization of the active C3-convertase enzyme complex.</text>
</comment>
<keyword evidence="15 29" id="KW-0378">Hydrolase</keyword>
<dbReference type="PROSITE" id="PS50923">
    <property type="entry name" value="SUSHI"/>
    <property type="match status" value="2"/>
</dbReference>
<dbReference type="Gene3D" id="3.40.50.410">
    <property type="entry name" value="von Willebrand factor, type A domain"/>
    <property type="match status" value="1"/>
</dbReference>
<dbReference type="PROSITE" id="PS00135">
    <property type="entry name" value="TRYPSIN_SER"/>
    <property type="match status" value="1"/>
</dbReference>
<dbReference type="InterPro" id="IPR043504">
    <property type="entry name" value="Peptidase_S1_PA_chymotrypsin"/>
</dbReference>
<evidence type="ECO:0000256" key="13">
    <source>
        <dbReference type="ARBA" id="ARBA00022729"/>
    </source>
</evidence>
<dbReference type="GO" id="GO:0070062">
    <property type="term" value="C:extracellular exosome"/>
    <property type="evidence" value="ECO:0007669"/>
    <property type="project" value="TreeGrafter"/>
</dbReference>
<dbReference type="PIRSF" id="PIRSF001154">
    <property type="entry name" value="Compl_C2_B"/>
    <property type="match status" value="1"/>
</dbReference>
<dbReference type="PRINTS" id="PR00722">
    <property type="entry name" value="CHYMOTRYPSIN"/>
</dbReference>
<evidence type="ECO:0000256" key="24">
    <source>
        <dbReference type="ARBA" id="ARBA00093434"/>
    </source>
</evidence>